<keyword evidence="8" id="KW-0798">TonB box</keyword>
<accession>A0A4Q1KLB6</accession>
<name>A0A4Q1KLB6_9SPHN</name>
<organism evidence="13 14">
    <name type="scientific">Sphingobium fluviale</name>
    <dbReference type="NCBI Taxonomy" id="2506423"/>
    <lineage>
        <taxon>Bacteria</taxon>
        <taxon>Pseudomonadati</taxon>
        <taxon>Pseudomonadota</taxon>
        <taxon>Alphaproteobacteria</taxon>
        <taxon>Sphingomonadales</taxon>
        <taxon>Sphingomonadaceae</taxon>
        <taxon>Sphingobium</taxon>
    </lineage>
</organism>
<dbReference type="Proteomes" id="UP000290958">
    <property type="component" value="Unassembled WGS sequence"/>
</dbReference>
<dbReference type="GO" id="GO:0009279">
    <property type="term" value="C:cell outer membrane"/>
    <property type="evidence" value="ECO:0007669"/>
    <property type="project" value="UniProtKB-SubCell"/>
</dbReference>
<dbReference type="AlphaFoldDB" id="A0A4Q1KLB6"/>
<feature type="non-terminal residue" evidence="13">
    <location>
        <position position="1"/>
    </location>
</feature>
<proteinExistence type="inferred from homology"/>
<keyword evidence="10 11" id="KW-0998">Cell outer membrane</keyword>
<keyword evidence="6" id="KW-0408">Iron</keyword>
<dbReference type="PANTHER" id="PTHR32552:SF81">
    <property type="entry name" value="TONB-DEPENDENT OUTER MEMBRANE RECEPTOR"/>
    <property type="match status" value="1"/>
</dbReference>
<dbReference type="RefSeq" id="WP_129403257.1">
    <property type="nucleotide sequence ID" value="NZ_SBKP01000002.1"/>
</dbReference>
<keyword evidence="13" id="KW-0675">Receptor</keyword>
<evidence type="ECO:0000256" key="10">
    <source>
        <dbReference type="ARBA" id="ARBA00023237"/>
    </source>
</evidence>
<dbReference type="EMBL" id="SBKP01000002">
    <property type="protein sequence ID" value="RXR30507.1"/>
    <property type="molecule type" value="Genomic_DNA"/>
</dbReference>
<protein>
    <submittedName>
        <fullName evidence="13">TonB-dependent receptor</fullName>
    </submittedName>
</protein>
<sequence>LNNAMSNTPISPDHQRQGSVQTWVTSQWKLLPTPGQLSMKINKENKLDHAYSLRGKLLFQMNDATSLLIVGDYLNREDNGATFAPYPGSPKTTIAYQGIGPSSGNRYDSYSGTAGRTVFKGGGIAATFRSDFGFAELVSISAYRKFDFAFRYDLDGAPSVIVDSDAVGNGRMYSQELQLVSDDSGPLKWVTGVYYFNYRQGYDYFNRDFRNGPAINGGTYRFNALNRNATLDTFEKSESIAPFAQADFEVVQGTTITAGLRYTYEKRTLTGGGQRTNGAGVVAARTFNNPPALVAKKVTWRLAINQKLSDDVMIFASNSRGFKSGGFNISNPGSVSYLPEQLDDWEIGLKSQFWNRRITFNATGFYYKYKNVQVSQFITPPGGTPAQIVTNGAGAKIYGVDIDLSARVFNGLTLTGGLSLIHPEFTDYPNAPLTIDKTAAAGGGITTAILPNAKGKRLPYARKYGLTGAVDYVTPAFGGNLGVNITATQNGDYYFEADNTTRQPSYTMLNASIKVSNASDSLSLRLGVSNLLDEEIFARNVTLASGRLVSYGVAPREYTLTLGAKF</sequence>
<evidence type="ECO:0000256" key="5">
    <source>
        <dbReference type="ARBA" id="ARBA00022692"/>
    </source>
</evidence>
<keyword evidence="2 11" id="KW-0813">Transport</keyword>
<dbReference type="Pfam" id="PF00593">
    <property type="entry name" value="TonB_dep_Rec_b-barrel"/>
    <property type="match status" value="1"/>
</dbReference>
<evidence type="ECO:0000256" key="11">
    <source>
        <dbReference type="PROSITE-ProRule" id="PRU01360"/>
    </source>
</evidence>
<dbReference type="InterPro" id="IPR039426">
    <property type="entry name" value="TonB-dep_rcpt-like"/>
</dbReference>
<keyword evidence="3 11" id="KW-1134">Transmembrane beta strand</keyword>
<comment type="subcellular location">
    <subcellularLocation>
        <location evidence="1 11">Cell outer membrane</location>
        <topology evidence="1 11">Multi-pass membrane protein</topology>
    </subcellularLocation>
</comment>
<keyword evidence="4" id="KW-0410">Iron transport</keyword>
<feature type="domain" description="TonB-dependent receptor-like beta-barrel" evidence="12">
    <location>
        <begin position="72"/>
        <end position="531"/>
    </location>
</feature>
<evidence type="ECO:0000313" key="13">
    <source>
        <dbReference type="EMBL" id="RXR30507.1"/>
    </source>
</evidence>
<dbReference type="InterPro" id="IPR036942">
    <property type="entry name" value="Beta-barrel_TonB_sf"/>
</dbReference>
<evidence type="ECO:0000256" key="3">
    <source>
        <dbReference type="ARBA" id="ARBA00022452"/>
    </source>
</evidence>
<dbReference type="Gene3D" id="2.40.170.20">
    <property type="entry name" value="TonB-dependent receptor, beta-barrel domain"/>
    <property type="match status" value="1"/>
</dbReference>
<evidence type="ECO:0000256" key="8">
    <source>
        <dbReference type="ARBA" id="ARBA00023077"/>
    </source>
</evidence>
<keyword evidence="14" id="KW-1185">Reference proteome</keyword>
<evidence type="ECO:0000313" key="14">
    <source>
        <dbReference type="Proteomes" id="UP000290958"/>
    </source>
</evidence>
<gene>
    <name evidence="13" type="ORF">EQG66_04135</name>
</gene>
<keyword evidence="5 11" id="KW-0812">Transmembrane</keyword>
<comment type="caution">
    <text evidence="13">The sequence shown here is derived from an EMBL/GenBank/DDBJ whole genome shotgun (WGS) entry which is preliminary data.</text>
</comment>
<dbReference type="PANTHER" id="PTHR32552">
    <property type="entry name" value="FERRICHROME IRON RECEPTOR-RELATED"/>
    <property type="match status" value="1"/>
</dbReference>
<evidence type="ECO:0000259" key="12">
    <source>
        <dbReference type="Pfam" id="PF00593"/>
    </source>
</evidence>
<dbReference type="InterPro" id="IPR000531">
    <property type="entry name" value="Beta-barrel_TonB"/>
</dbReference>
<evidence type="ECO:0000256" key="1">
    <source>
        <dbReference type="ARBA" id="ARBA00004571"/>
    </source>
</evidence>
<comment type="similarity">
    <text evidence="11">Belongs to the TonB-dependent receptor family.</text>
</comment>
<dbReference type="GO" id="GO:0006826">
    <property type="term" value="P:iron ion transport"/>
    <property type="evidence" value="ECO:0007669"/>
    <property type="project" value="UniProtKB-KW"/>
</dbReference>
<dbReference type="OrthoDB" id="7051185at2"/>
<evidence type="ECO:0000256" key="7">
    <source>
        <dbReference type="ARBA" id="ARBA00023065"/>
    </source>
</evidence>
<dbReference type="SUPFAM" id="SSF56935">
    <property type="entry name" value="Porins"/>
    <property type="match status" value="1"/>
</dbReference>
<keyword evidence="7" id="KW-0406">Ion transport</keyword>
<evidence type="ECO:0000256" key="6">
    <source>
        <dbReference type="ARBA" id="ARBA00023004"/>
    </source>
</evidence>
<evidence type="ECO:0000256" key="2">
    <source>
        <dbReference type="ARBA" id="ARBA00022448"/>
    </source>
</evidence>
<dbReference type="PROSITE" id="PS52016">
    <property type="entry name" value="TONB_DEPENDENT_REC_3"/>
    <property type="match status" value="1"/>
</dbReference>
<reference evidence="14" key="1">
    <citation type="submission" date="2019-01" db="EMBL/GenBank/DDBJ databases">
        <title>Cytophagaceae bacterium strain CAR-16.</title>
        <authorList>
            <person name="Chen W.-M."/>
        </authorList>
    </citation>
    <scope>NUCLEOTIDE SEQUENCE [LARGE SCALE GENOMIC DNA]</scope>
    <source>
        <strain evidence="14">CHR27</strain>
    </source>
</reference>
<evidence type="ECO:0000256" key="9">
    <source>
        <dbReference type="ARBA" id="ARBA00023136"/>
    </source>
</evidence>
<keyword evidence="9 11" id="KW-0472">Membrane</keyword>
<evidence type="ECO:0000256" key="4">
    <source>
        <dbReference type="ARBA" id="ARBA00022496"/>
    </source>
</evidence>